<feature type="compositionally biased region" description="Basic and acidic residues" evidence="1">
    <location>
        <begin position="261"/>
        <end position="275"/>
    </location>
</feature>
<accession>A0A438E8W6</accession>
<organism evidence="2 3">
    <name type="scientific">Vitis vinifera</name>
    <name type="common">Grape</name>
    <dbReference type="NCBI Taxonomy" id="29760"/>
    <lineage>
        <taxon>Eukaryota</taxon>
        <taxon>Viridiplantae</taxon>
        <taxon>Streptophyta</taxon>
        <taxon>Embryophyta</taxon>
        <taxon>Tracheophyta</taxon>
        <taxon>Spermatophyta</taxon>
        <taxon>Magnoliopsida</taxon>
        <taxon>eudicotyledons</taxon>
        <taxon>Gunneridae</taxon>
        <taxon>Pentapetalae</taxon>
        <taxon>rosids</taxon>
        <taxon>Vitales</taxon>
        <taxon>Vitaceae</taxon>
        <taxon>Viteae</taxon>
        <taxon>Vitis</taxon>
    </lineage>
</organism>
<reference evidence="2 3" key="1">
    <citation type="journal article" date="2018" name="PLoS Genet.">
        <title>Population sequencing reveals clonal diversity and ancestral inbreeding in the grapevine cultivar Chardonnay.</title>
        <authorList>
            <person name="Roach M.J."/>
            <person name="Johnson D.L."/>
            <person name="Bohlmann J."/>
            <person name="van Vuuren H.J."/>
            <person name="Jones S.J."/>
            <person name="Pretorius I.S."/>
            <person name="Schmidt S.A."/>
            <person name="Borneman A.R."/>
        </authorList>
    </citation>
    <scope>NUCLEOTIDE SEQUENCE [LARGE SCALE GENOMIC DNA]</scope>
    <source>
        <strain evidence="3">cv. Chardonnay</strain>
        <tissue evidence="2">Leaf</tissue>
    </source>
</reference>
<sequence>MYKKYKENGKDVEGLYGEEDLLWLGFEKEEVGWLIEHLMKAMEMKNAHGFQTEIKRKTRVHLMEVCFNNHGRFIRLSRVRFQEKVNFSGTSEENNGAVRDGDRDRLANVETVRSLQGKGESCHEGTVSSLSFDRGVRWGMEFTISVVVVGEEDIRRGREMGESTRQEFEPHSWIGGRKRVEEASSTAVDGEVWAGGDKAQSTGEKGLRVSKQVRRAHSSLKPKPQIEVDLGWKRGDSLKGPFPKMGQELGGKQPSFAKGSLRRDDPFAKGKEKVGSEVSEAQLRGSMLKCGSKKLWNVLFPPSFGCDKGVETEASL</sequence>
<evidence type="ECO:0008006" key="4">
    <source>
        <dbReference type="Google" id="ProtNLM"/>
    </source>
</evidence>
<gene>
    <name evidence="2" type="ORF">CK203_089450</name>
</gene>
<evidence type="ECO:0000256" key="1">
    <source>
        <dbReference type="SAM" id="MobiDB-lite"/>
    </source>
</evidence>
<feature type="region of interest" description="Disordered" evidence="1">
    <location>
        <begin position="241"/>
        <end position="279"/>
    </location>
</feature>
<dbReference type="EMBL" id="QGNW01001359">
    <property type="protein sequence ID" value="RVW44201.1"/>
    <property type="molecule type" value="Genomic_DNA"/>
</dbReference>
<dbReference type="AlphaFoldDB" id="A0A438E8W6"/>
<evidence type="ECO:0000313" key="3">
    <source>
        <dbReference type="Proteomes" id="UP000288805"/>
    </source>
</evidence>
<protein>
    <recommendedName>
        <fullName evidence="4">DUF4283 domain-containing protein</fullName>
    </recommendedName>
</protein>
<proteinExistence type="predicted"/>
<name>A0A438E8W6_VITVI</name>
<evidence type="ECO:0000313" key="2">
    <source>
        <dbReference type="EMBL" id="RVW44201.1"/>
    </source>
</evidence>
<comment type="caution">
    <text evidence="2">The sequence shown here is derived from an EMBL/GenBank/DDBJ whole genome shotgun (WGS) entry which is preliminary data.</text>
</comment>
<dbReference type="Proteomes" id="UP000288805">
    <property type="component" value="Unassembled WGS sequence"/>
</dbReference>